<gene>
    <name evidence="1" type="ORF">TR51_07555</name>
</gene>
<sequence length="181" mass="19013">MPHIALPAPHPGIRGLLAFNPASGLRLSELAEQLLRGESPLSVGERELIAAYVSSLNCTRYCAAAHGATAAHRLEGDFALVDAVQADLATAPVSDLMRALLQLAGKVAESGLSVTEEDIAAARAVGADDTIIHDTVLIASAFCMYNRYVDGLAAITPDDPDVYRMIGAHLSDHGYLPQPGE</sequence>
<dbReference type="PANTHER" id="PTHR35446">
    <property type="entry name" value="SI:CH211-175M2.5"/>
    <property type="match status" value="1"/>
</dbReference>
<dbReference type="InterPro" id="IPR010195">
    <property type="entry name" value="Uncharacterised_peroxidase-rel"/>
</dbReference>
<dbReference type="STRING" id="2064.TR51_07555"/>
<keyword evidence="2" id="KW-1185">Reference proteome</keyword>
<accession>A0A0D0PXQ6</accession>
<name>A0A0D0PXQ6_KITGR</name>
<organism evidence="1 2">
    <name type="scientific">Kitasatospora griseola</name>
    <name type="common">Streptomyces griseolosporeus</name>
    <dbReference type="NCBI Taxonomy" id="2064"/>
    <lineage>
        <taxon>Bacteria</taxon>
        <taxon>Bacillati</taxon>
        <taxon>Actinomycetota</taxon>
        <taxon>Actinomycetes</taxon>
        <taxon>Kitasatosporales</taxon>
        <taxon>Streptomycetaceae</taxon>
        <taxon>Kitasatospora</taxon>
    </lineage>
</organism>
<reference evidence="1 2" key="1">
    <citation type="submission" date="2015-02" db="EMBL/GenBank/DDBJ databases">
        <title>Draft genome sequence of Kitasatospora griseola MF730-N6, a bafilomycin, terpentecin and satosporin producer.</title>
        <authorList>
            <person name="Arens J.C."/>
            <person name="Haltli B."/>
            <person name="Kerr R.G."/>
        </authorList>
    </citation>
    <scope>NUCLEOTIDE SEQUENCE [LARGE SCALE GENOMIC DNA]</scope>
    <source>
        <strain evidence="1 2">MF730-N6</strain>
    </source>
</reference>
<comment type="caution">
    <text evidence="1">The sequence shown here is derived from an EMBL/GenBank/DDBJ whole genome shotgun (WGS) entry which is preliminary data.</text>
</comment>
<dbReference type="RefSeq" id="WP_043909060.1">
    <property type="nucleotide sequence ID" value="NZ_CP173360.1"/>
</dbReference>
<dbReference type="PATRIC" id="fig|2064.6.peg.1644"/>
<evidence type="ECO:0000313" key="2">
    <source>
        <dbReference type="Proteomes" id="UP000032066"/>
    </source>
</evidence>
<dbReference type="Proteomes" id="UP000032066">
    <property type="component" value="Unassembled WGS sequence"/>
</dbReference>
<protein>
    <submittedName>
        <fullName evidence="1">Carboxymuconolactone decarboxylase</fullName>
    </submittedName>
</protein>
<proteinExistence type="predicted"/>
<dbReference type="NCBIfam" id="TIGR01926">
    <property type="entry name" value="peroxid_rel"/>
    <property type="match status" value="1"/>
</dbReference>
<dbReference type="Gene3D" id="1.20.1290.10">
    <property type="entry name" value="AhpD-like"/>
    <property type="match status" value="1"/>
</dbReference>
<dbReference type="PANTHER" id="PTHR35446:SF2">
    <property type="entry name" value="CARBOXYMUCONOLACTONE DECARBOXYLASE-LIKE DOMAIN-CONTAINING PROTEIN"/>
    <property type="match status" value="1"/>
</dbReference>
<dbReference type="SUPFAM" id="SSF69118">
    <property type="entry name" value="AhpD-like"/>
    <property type="match status" value="1"/>
</dbReference>
<dbReference type="InterPro" id="IPR029032">
    <property type="entry name" value="AhpD-like"/>
</dbReference>
<evidence type="ECO:0000313" key="1">
    <source>
        <dbReference type="EMBL" id="KIQ67174.1"/>
    </source>
</evidence>
<dbReference type="AlphaFoldDB" id="A0A0D0PXQ6"/>
<dbReference type="OrthoDB" id="9808310at2"/>
<dbReference type="EMBL" id="JXZB01000001">
    <property type="protein sequence ID" value="KIQ67174.1"/>
    <property type="molecule type" value="Genomic_DNA"/>
</dbReference>